<keyword evidence="6" id="KW-0442">Lipid degradation</keyword>
<accession>A0A5A9Z638</accession>
<evidence type="ECO:0000256" key="2">
    <source>
        <dbReference type="ARBA" id="ARBA00005005"/>
    </source>
</evidence>
<dbReference type="Gene3D" id="3.90.226.10">
    <property type="entry name" value="2-enoyl-CoA Hydratase, Chain A, domain 1"/>
    <property type="match status" value="1"/>
</dbReference>
<organism evidence="18 19">
    <name type="scientific">Aquicoccus porphyridii</name>
    <dbReference type="NCBI Taxonomy" id="1852029"/>
    <lineage>
        <taxon>Bacteria</taxon>
        <taxon>Pseudomonadati</taxon>
        <taxon>Pseudomonadota</taxon>
        <taxon>Alphaproteobacteria</taxon>
        <taxon>Rhodobacterales</taxon>
        <taxon>Paracoccaceae</taxon>
        <taxon>Aquicoccus</taxon>
    </lineage>
</organism>
<dbReference type="GO" id="GO:0016853">
    <property type="term" value="F:isomerase activity"/>
    <property type="evidence" value="ECO:0007669"/>
    <property type="project" value="UniProtKB-KW"/>
</dbReference>
<dbReference type="PANTHER" id="PTHR23309:SF49">
    <property type="entry name" value="PEROXISOMAL BIFUNCTIONAL ENZYME"/>
    <property type="match status" value="1"/>
</dbReference>
<dbReference type="Pfam" id="PF00378">
    <property type="entry name" value="ECH_1"/>
    <property type="match status" value="1"/>
</dbReference>
<keyword evidence="19" id="KW-1185">Reference proteome</keyword>
<evidence type="ECO:0000256" key="5">
    <source>
        <dbReference type="ARBA" id="ARBA00022832"/>
    </source>
</evidence>
<dbReference type="FunFam" id="1.10.1040.50:FF:000006">
    <property type="entry name" value="Peroxisomal bifunctional enzyme"/>
    <property type="match status" value="1"/>
</dbReference>
<dbReference type="GO" id="GO:0004300">
    <property type="term" value="F:enoyl-CoA hydratase activity"/>
    <property type="evidence" value="ECO:0007669"/>
    <property type="project" value="UniProtKB-ARBA"/>
</dbReference>
<dbReference type="SUPFAM" id="SSF48179">
    <property type="entry name" value="6-phosphogluconate dehydrogenase C-terminal domain-like"/>
    <property type="match status" value="2"/>
</dbReference>
<keyword evidence="7" id="KW-0560">Oxidoreductase</keyword>
<proteinExistence type="inferred from homology"/>
<dbReference type="RefSeq" id="WP_111362467.1">
    <property type="nucleotide sequence ID" value="NZ_VINQ01000012.1"/>
</dbReference>
<dbReference type="Proteomes" id="UP000325291">
    <property type="component" value="Unassembled WGS sequence"/>
</dbReference>
<dbReference type="FunFam" id="3.40.50.720:FF:000009">
    <property type="entry name" value="Fatty oxidation complex, alpha subunit"/>
    <property type="match status" value="1"/>
</dbReference>
<keyword evidence="5" id="KW-0276">Fatty acid metabolism</keyword>
<evidence type="ECO:0000256" key="1">
    <source>
        <dbReference type="ARBA" id="ARBA00004275"/>
    </source>
</evidence>
<dbReference type="GO" id="GO:0003857">
    <property type="term" value="F:(3S)-3-hydroxyacyl-CoA dehydrogenase (NAD+) activity"/>
    <property type="evidence" value="ECO:0007669"/>
    <property type="project" value="UniProtKB-EC"/>
</dbReference>
<keyword evidence="9" id="KW-0443">Lipid metabolism</keyword>
<dbReference type="EMBL" id="VINQ01000012">
    <property type="protein sequence ID" value="KAA0912656.1"/>
    <property type="molecule type" value="Genomic_DNA"/>
</dbReference>
<comment type="caution">
    <text evidence="18">The sequence shown here is derived from an EMBL/GenBank/DDBJ whole genome shotgun (WGS) entry which is preliminary data.</text>
</comment>
<comment type="catalytic activity">
    <reaction evidence="14">
        <text>a (3S)-3-hydroxyacyl-CoA + NAD(+) = a 3-oxoacyl-CoA + NADH + H(+)</text>
        <dbReference type="Rhea" id="RHEA:22432"/>
        <dbReference type="ChEBI" id="CHEBI:15378"/>
        <dbReference type="ChEBI" id="CHEBI:57318"/>
        <dbReference type="ChEBI" id="CHEBI:57540"/>
        <dbReference type="ChEBI" id="CHEBI:57945"/>
        <dbReference type="ChEBI" id="CHEBI:90726"/>
        <dbReference type="EC" id="1.1.1.35"/>
    </reaction>
</comment>
<dbReference type="SUPFAM" id="SSF52096">
    <property type="entry name" value="ClpP/crotonase"/>
    <property type="match status" value="1"/>
</dbReference>
<dbReference type="InterPro" id="IPR006108">
    <property type="entry name" value="3HC_DH_C"/>
</dbReference>
<evidence type="ECO:0000256" key="8">
    <source>
        <dbReference type="ARBA" id="ARBA00023027"/>
    </source>
</evidence>
<dbReference type="InterPro" id="IPR001753">
    <property type="entry name" value="Enoyl-CoA_hydra/iso"/>
</dbReference>
<dbReference type="Gene3D" id="3.40.50.720">
    <property type="entry name" value="NAD(P)-binding Rossmann-like Domain"/>
    <property type="match status" value="1"/>
</dbReference>
<dbReference type="AlphaFoldDB" id="A0A5A9Z638"/>
<evidence type="ECO:0000256" key="13">
    <source>
        <dbReference type="ARBA" id="ARBA00023268"/>
    </source>
</evidence>
<evidence type="ECO:0000256" key="10">
    <source>
        <dbReference type="ARBA" id="ARBA00023140"/>
    </source>
</evidence>
<keyword evidence="12" id="KW-0456">Lyase</keyword>
<dbReference type="SUPFAM" id="SSF51735">
    <property type="entry name" value="NAD(P)-binding Rossmann-fold domains"/>
    <property type="match status" value="1"/>
</dbReference>
<dbReference type="InterPro" id="IPR036291">
    <property type="entry name" value="NAD(P)-bd_dom_sf"/>
</dbReference>
<dbReference type="GO" id="GO:0070403">
    <property type="term" value="F:NAD+ binding"/>
    <property type="evidence" value="ECO:0007669"/>
    <property type="project" value="InterPro"/>
</dbReference>
<dbReference type="GO" id="GO:0006635">
    <property type="term" value="P:fatty acid beta-oxidation"/>
    <property type="evidence" value="ECO:0007669"/>
    <property type="project" value="UniProtKB-UniPathway"/>
</dbReference>
<feature type="domain" description="3-hydroxyacyl-CoA dehydrogenase NAD binding" evidence="17">
    <location>
        <begin position="297"/>
        <end position="473"/>
    </location>
</feature>
<keyword evidence="13" id="KW-0511">Multifunctional enzyme</keyword>
<evidence type="ECO:0000256" key="14">
    <source>
        <dbReference type="ARBA" id="ARBA00049556"/>
    </source>
</evidence>
<keyword evidence="10" id="KW-0576">Peroxisome</keyword>
<keyword evidence="11" id="KW-0413">Isomerase</keyword>
<dbReference type="InterPro" id="IPR006176">
    <property type="entry name" value="3-OHacyl-CoA_DH_NAD-bd"/>
</dbReference>
<dbReference type="CDD" id="cd06558">
    <property type="entry name" value="crotonase-like"/>
    <property type="match status" value="1"/>
</dbReference>
<gene>
    <name evidence="18" type="ORF">FLO80_14800</name>
</gene>
<comment type="pathway">
    <text evidence="2">Lipid metabolism; fatty acid beta-oxidation.</text>
</comment>
<protein>
    <submittedName>
        <fullName evidence="18">3-hydroxyacyl-CoA dehydrogenase</fullName>
    </submittedName>
</protein>
<dbReference type="InterPro" id="IPR008927">
    <property type="entry name" value="6-PGluconate_DH-like_C_sf"/>
</dbReference>
<evidence type="ECO:0000256" key="4">
    <source>
        <dbReference type="ARBA" id="ARBA00011245"/>
    </source>
</evidence>
<evidence type="ECO:0000313" key="18">
    <source>
        <dbReference type="EMBL" id="KAA0912656.1"/>
    </source>
</evidence>
<evidence type="ECO:0000259" key="16">
    <source>
        <dbReference type="Pfam" id="PF00725"/>
    </source>
</evidence>
<reference evidence="18 19" key="1">
    <citation type="submission" date="2019-07" db="EMBL/GenBank/DDBJ databases">
        <title>Aquicoccus porphyridii gen. nov., sp. nov., isolated from a small marine red alga, Porphyridium marinum.</title>
        <authorList>
            <person name="Liu L."/>
        </authorList>
    </citation>
    <scope>NUCLEOTIDE SEQUENCE [LARGE SCALE GENOMIC DNA]</scope>
    <source>
        <strain evidence="18 19">L1 8-17</strain>
    </source>
</reference>
<evidence type="ECO:0000256" key="15">
    <source>
        <dbReference type="RuleBase" id="RU003707"/>
    </source>
</evidence>
<comment type="similarity">
    <text evidence="3">In the N-terminal section; belongs to the enoyl-CoA hydratase/isomerase family.</text>
</comment>
<dbReference type="PROSITE" id="PS00166">
    <property type="entry name" value="ENOYL_COA_HYDRATASE"/>
    <property type="match status" value="1"/>
</dbReference>
<evidence type="ECO:0000256" key="3">
    <source>
        <dbReference type="ARBA" id="ARBA00008750"/>
    </source>
</evidence>
<evidence type="ECO:0000256" key="11">
    <source>
        <dbReference type="ARBA" id="ARBA00023235"/>
    </source>
</evidence>
<sequence length="704" mass="75846">MSDQVTLTRDGEIAVVTVENPPVNALGAAVRQGLYKAMEEIDADDAIKAAIIIGSGRTFPAGADIREFGQPPQPPGLSEVCTRIEDATKPVIAAIHGTALGGGLEISLGCHYRIADPKGRVGLPEVLIGVLPGAGGTIRLPRVAGIAAALDIMISGRQVGAKEALSLGILDRLADGDLLDSAKSYARELVAEGAGPRKTSERSEGLGTDAENAAALEAARNGIVKKAKGLYAPARMVDSMEYSLTHSLQDASNYERDCFMECLKTPQQKGLVHAFFAERASAKVPENGRADPRPLSKIGVIGGGTMGAGITVAALNAGLEVTMVERDKESIDRGRNNVEKVYARDVEKGRKTEEQKAAIMARYTPSTSYDDLGDADLIIEAVFENMDVKKEVFAILDKVAKPGAVLASNTSYLNIDEIASATSRPEDVIGLHFFSPANIMRLLEIVIPSNATDDAIATGFDLAKKMKKVPVRAGLCDGFIGNRILGKYATAAAYMVEDGASPYAVDEALVNFGYPMGIHAMGDLAGLDIGWSNRKNKAATRSNDARYNGTIADRLCENGWFGQKTGKGWYVYKEGDRRGTPNPDAEKIIDEARRDLGIAPREFTEDEIIRRYLAAMINEGAKVLEEGIALKPSDIDVTFLFGYGFPRYRGGPMKYADMYGLENVLNDLREFEKEDPKFWKPAQLIIDMVEKGESFDDLNKRAAS</sequence>
<feature type="domain" description="3-hydroxyacyl-CoA dehydrogenase C-terminal" evidence="16">
    <location>
        <begin position="478"/>
        <end position="572"/>
    </location>
</feature>
<dbReference type="InterPro" id="IPR018376">
    <property type="entry name" value="Enoyl-CoA_hyd/isom_CS"/>
</dbReference>
<evidence type="ECO:0000313" key="19">
    <source>
        <dbReference type="Proteomes" id="UP000325291"/>
    </source>
</evidence>
<name>A0A5A9Z638_9RHOB</name>
<keyword evidence="8" id="KW-0520">NAD</keyword>
<evidence type="ECO:0000256" key="9">
    <source>
        <dbReference type="ARBA" id="ARBA00023098"/>
    </source>
</evidence>
<evidence type="ECO:0000256" key="12">
    <source>
        <dbReference type="ARBA" id="ARBA00023239"/>
    </source>
</evidence>
<dbReference type="Pfam" id="PF02737">
    <property type="entry name" value="3HCDH_N"/>
    <property type="match status" value="1"/>
</dbReference>
<feature type="domain" description="3-hydroxyacyl-CoA dehydrogenase C-terminal" evidence="16">
    <location>
        <begin position="609"/>
        <end position="693"/>
    </location>
</feature>
<comment type="subcellular location">
    <subcellularLocation>
        <location evidence="1">Peroxisome</location>
    </subcellularLocation>
</comment>
<comment type="subunit">
    <text evidence="4">Monomer.</text>
</comment>
<dbReference type="PANTHER" id="PTHR23309">
    <property type="entry name" value="3-HYDROXYACYL-COA DEHYROGENASE"/>
    <property type="match status" value="1"/>
</dbReference>
<evidence type="ECO:0000256" key="7">
    <source>
        <dbReference type="ARBA" id="ARBA00023002"/>
    </source>
</evidence>
<evidence type="ECO:0000259" key="17">
    <source>
        <dbReference type="Pfam" id="PF02737"/>
    </source>
</evidence>
<dbReference type="Pfam" id="PF00725">
    <property type="entry name" value="3HCDH"/>
    <property type="match status" value="2"/>
</dbReference>
<dbReference type="Gene3D" id="1.10.1040.50">
    <property type="match status" value="1"/>
</dbReference>
<dbReference type="UniPathway" id="UPA00659"/>
<comment type="similarity">
    <text evidence="15">Belongs to the enoyl-CoA hydratase/isomerase family.</text>
</comment>
<evidence type="ECO:0000256" key="6">
    <source>
        <dbReference type="ARBA" id="ARBA00022963"/>
    </source>
</evidence>
<dbReference type="InterPro" id="IPR029045">
    <property type="entry name" value="ClpP/crotonase-like_dom_sf"/>
</dbReference>